<feature type="domain" description="PTS EIIB type-4" evidence="8">
    <location>
        <begin position="1"/>
        <end position="157"/>
    </location>
</feature>
<evidence type="ECO:0000256" key="5">
    <source>
        <dbReference type="ARBA" id="ARBA00022679"/>
    </source>
</evidence>
<accession>A0A942W786</accession>
<dbReference type="Pfam" id="PF03830">
    <property type="entry name" value="PTSIIB_sorb"/>
    <property type="match status" value="1"/>
</dbReference>
<dbReference type="Gene3D" id="3.40.35.10">
    <property type="entry name" value="Phosphotransferase system, sorbose subfamily IIB component"/>
    <property type="match status" value="1"/>
</dbReference>
<keyword evidence="3" id="KW-0963">Cytoplasm</keyword>
<evidence type="ECO:0000256" key="7">
    <source>
        <dbReference type="ARBA" id="ARBA00022777"/>
    </source>
</evidence>
<comment type="caution">
    <text evidence="9">The sequence shown here is derived from an EMBL/GenBank/DDBJ whole genome shotgun (WGS) entry which is preliminary data.</text>
</comment>
<dbReference type="EMBL" id="JAGZMZ010000001">
    <property type="protein sequence ID" value="MBS4883201.1"/>
    <property type="molecule type" value="Genomic_DNA"/>
</dbReference>
<keyword evidence="6" id="KW-0598">Phosphotransferase system</keyword>
<dbReference type="GO" id="GO:0016301">
    <property type="term" value="F:kinase activity"/>
    <property type="evidence" value="ECO:0007669"/>
    <property type="project" value="UniProtKB-KW"/>
</dbReference>
<evidence type="ECO:0000256" key="4">
    <source>
        <dbReference type="ARBA" id="ARBA00022597"/>
    </source>
</evidence>
<dbReference type="InterPro" id="IPR004720">
    <property type="entry name" value="PTS_IIB_sorbose-sp"/>
</dbReference>
<dbReference type="SUPFAM" id="SSF52728">
    <property type="entry name" value="PTS IIb component"/>
    <property type="match status" value="1"/>
</dbReference>
<dbReference type="GO" id="GO:0009401">
    <property type="term" value="P:phosphoenolpyruvate-dependent sugar phosphotransferase system"/>
    <property type="evidence" value="ECO:0007669"/>
    <property type="project" value="UniProtKB-KW"/>
</dbReference>
<dbReference type="Proteomes" id="UP000753219">
    <property type="component" value="Unassembled WGS sequence"/>
</dbReference>
<comment type="subcellular location">
    <subcellularLocation>
        <location evidence="1">Cytoplasm</location>
    </subcellularLocation>
</comment>
<sequence length="157" mass="17826">MAIVGVRIDDRLIHGQVCGYWIPQYKVERILIVDNEVCNDEARKTALKFGCPQSCKLSIFDSTKAADKLIRKIDEGIRVMLLAQGPKPFLELVQKGYHLDEICIGNMSTRQGAKQIKKTVYVTEEDKKDFLELSKLGVKLYLQEKPTDGKEDLVNLL</sequence>
<evidence type="ECO:0000313" key="10">
    <source>
        <dbReference type="Proteomes" id="UP000753219"/>
    </source>
</evidence>
<organism evidence="9 10">
    <name type="scientific">Amedibacillus dolichus</name>
    <dbReference type="NCBI Taxonomy" id="31971"/>
    <lineage>
        <taxon>Bacteria</taxon>
        <taxon>Bacillati</taxon>
        <taxon>Bacillota</taxon>
        <taxon>Erysipelotrichia</taxon>
        <taxon>Erysipelotrichales</taxon>
        <taxon>Erysipelotrichaceae</taxon>
        <taxon>Amedibacillus</taxon>
    </lineage>
</organism>
<evidence type="ECO:0000256" key="1">
    <source>
        <dbReference type="ARBA" id="ARBA00004496"/>
    </source>
</evidence>
<evidence type="ECO:0000256" key="2">
    <source>
        <dbReference type="ARBA" id="ARBA00022448"/>
    </source>
</evidence>
<dbReference type="InterPro" id="IPR036667">
    <property type="entry name" value="PTS_IIB_sorbose-sp_sf"/>
</dbReference>
<dbReference type="RefSeq" id="WP_022420555.1">
    <property type="nucleotide sequence ID" value="NZ_CAJKGD010000004.1"/>
</dbReference>
<name>A0A942W786_9FIRM</name>
<dbReference type="PROSITE" id="PS51101">
    <property type="entry name" value="PTS_EIIB_TYPE_4"/>
    <property type="match status" value="1"/>
</dbReference>
<evidence type="ECO:0000259" key="8">
    <source>
        <dbReference type="PROSITE" id="PS51101"/>
    </source>
</evidence>
<dbReference type="GO" id="GO:0005737">
    <property type="term" value="C:cytoplasm"/>
    <property type="evidence" value="ECO:0007669"/>
    <property type="project" value="UniProtKB-SubCell"/>
</dbReference>
<evidence type="ECO:0000256" key="3">
    <source>
        <dbReference type="ARBA" id="ARBA00022490"/>
    </source>
</evidence>
<dbReference type="AlphaFoldDB" id="A0A942W786"/>
<keyword evidence="4 9" id="KW-0762">Sugar transport</keyword>
<keyword evidence="7" id="KW-0418">Kinase</keyword>
<keyword evidence="5" id="KW-0808">Transferase</keyword>
<proteinExistence type="predicted"/>
<protein>
    <submittedName>
        <fullName evidence="9">PTS sugar transporter subunit IIB</fullName>
    </submittedName>
</protein>
<gene>
    <name evidence="9" type="ORF">KHZ85_00305</name>
</gene>
<reference evidence="9" key="1">
    <citation type="submission" date="2021-02" db="EMBL/GenBank/DDBJ databases">
        <title>Infant gut strain persistence is associated with maternal origin, phylogeny, and functional potential including surface adhesion and iron acquisition.</title>
        <authorList>
            <person name="Lou Y.C."/>
        </authorList>
    </citation>
    <scope>NUCLEOTIDE SEQUENCE</scope>
    <source>
        <strain evidence="9">L3_108_103G1_dasL3_108_103G1_concoct_2</strain>
    </source>
</reference>
<evidence type="ECO:0000256" key="6">
    <source>
        <dbReference type="ARBA" id="ARBA00022683"/>
    </source>
</evidence>
<keyword evidence="2" id="KW-0813">Transport</keyword>
<dbReference type="GO" id="GO:0008982">
    <property type="term" value="F:protein-N(PI)-phosphohistidine-sugar phosphotransferase activity"/>
    <property type="evidence" value="ECO:0007669"/>
    <property type="project" value="InterPro"/>
</dbReference>
<evidence type="ECO:0000313" key="9">
    <source>
        <dbReference type="EMBL" id="MBS4883201.1"/>
    </source>
</evidence>